<sequence length="491" mass="54931">MVYAISLSSEELDDIDWQLQLDQFMSKTMGFSLRPRDLSPQVALVFARARSSAGTAHPAYHLRWLGVVKHPKGRKVGTRDALIKVEPLWRSPAPVELAAVTASLSRMDAEELTAMLFNEVVVLPDELGERLVAALRELGPRFAELLDRLSSVADQVPFDSSRIEDRSWQEQYDSARLALSIAEFPLAPLSAWRRPRSPHDTYLAGLIPEPTEQSLIEHDAAHSVTEPRFLQPWDRPDFRCDIHVFEHQGRRIEVANVNATPVEARLGSDLIYYHEATHSFVLVQYKRLPSVQRWIYVDDRLRGQLDRLEAVARLSRPAYAPHDWRLGSDPCFVKLAYWPEDGRGDPGGPAAGMYLPLSYVHLLLQDDCTLGPGGGRRLGYDYADRHLINSQFIELVKHGLAGTVGTTREDLLALGEERAAEGYSVTIAAELGDGRHPGEAVRERQRRANSRGANKRQARKSPPVTPPTATEPRQPVTGEQLSLGLDDLFAD</sequence>
<feature type="region of interest" description="Disordered" evidence="1">
    <location>
        <begin position="429"/>
        <end position="491"/>
    </location>
</feature>
<dbReference type="GeneID" id="95496450"/>
<accession>A0ABZ1Q865</accession>
<gene>
    <name evidence="2" type="ORF">OHA91_10420</name>
</gene>
<keyword evidence="3" id="KW-1185">Reference proteome</keyword>
<organism evidence="2 3">
    <name type="scientific">Streptomyces erythrochromogenes</name>
    <dbReference type="NCBI Taxonomy" id="285574"/>
    <lineage>
        <taxon>Bacteria</taxon>
        <taxon>Bacillati</taxon>
        <taxon>Actinomycetota</taxon>
        <taxon>Actinomycetes</taxon>
        <taxon>Kitasatosporales</taxon>
        <taxon>Streptomycetaceae</taxon>
        <taxon>Streptomyces</taxon>
    </lineage>
</organism>
<evidence type="ECO:0000313" key="3">
    <source>
        <dbReference type="Proteomes" id="UP001432312"/>
    </source>
</evidence>
<dbReference type="Proteomes" id="UP001432312">
    <property type="component" value="Chromosome"/>
</dbReference>
<reference evidence="2" key="1">
    <citation type="submission" date="2022-10" db="EMBL/GenBank/DDBJ databases">
        <title>The complete genomes of actinobacterial strains from the NBC collection.</title>
        <authorList>
            <person name="Joergensen T.S."/>
            <person name="Alvarez Arevalo M."/>
            <person name="Sterndorff E.B."/>
            <person name="Faurdal D."/>
            <person name="Vuksanovic O."/>
            <person name="Mourched A.-S."/>
            <person name="Charusanti P."/>
            <person name="Shaw S."/>
            <person name="Blin K."/>
            <person name="Weber T."/>
        </authorList>
    </citation>
    <scope>NUCLEOTIDE SEQUENCE</scope>
    <source>
        <strain evidence="2">NBC_00303</strain>
    </source>
</reference>
<evidence type="ECO:0000256" key="1">
    <source>
        <dbReference type="SAM" id="MobiDB-lite"/>
    </source>
</evidence>
<dbReference type="RefSeq" id="WP_328739156.1">
    <property type="nucleotide sequence ID" value="NZ_CP108036.1"/>
</dbReference>
<proteinExistence type="predicted"/>
<dbReference type="EMBL" id="CP108036">
    <property type="protein sequence ID" value="WUN78881.1"/>
    <property type="molecule type" value="Genomic_DNA"/>
</dbReference>
<protein>
    <submittedName>
        <fullName evidence="2">Uncharacterized protein</fullName>
    </submittedName>
</protein>
<feature type="compositionally biased region" description="Basic and acidic residues" evidence="1">
    <location>
        <begin position="432"/>
        <end position="443"/>
    </location>
</feature>
<name>A0ABZ1Q865_9ACTN</name>
<evidence type="ECO:0000313" key="2">
    <source>
        <dbReference type="EMBL" id="WUN78881.1"/>
    </source>
</evidence>
<feature type="compositionally biased region" description="Basic residues" evidence="1">
    <location>
        <begin position="444"/>
        <end position="459"/>
    </location>
</feature>